<dbReference type="AlphaFoldDB" id="F0R0E0"/>
<evidence type="ECO:0000256" key="5">
    <source>
        <dbReference type="ARBA" id="ARBA00023136"/>
    </source>
</evidence>
<dbReference type="EMBL" id="CP002530">
    <property type="protein sequence ID" value="ADY37284.1"/>
    <property type="molecule type" value="Genomic_DNA"/>
</dbReference>
<dbReference type="HOGENOM" id="CLU_040798_1_0_10"/>
<feature type="transmembrane region" description="Helical" evidence="6">
    <location>
        <begin position="379"/>
        <end position="398"/>
    </location>
</feature>
<feature type="transmembrane region" description="Helical" evidence="6">
    <location>
        <begin position="123"/>
        <end position="144"/>
    </location>
</feature>
<evidence type="ECO:0000256" key="6">
    <source>
        <dbReference type="SAM" id="Phobius"/>
    </source>
</evidence>
<feature type="transmembrane region" description="Helical" evidence="6">
    <location>
        <begin position="185"/>
        <end position="203"/>
    </location>
</feature>
<dbReference type="PANTHER" id="PTHR30250">
    <property type="entry name" value="PST FAMILY PREDICTED COLANIC ACID TRANSPORTER"/>
    <property type="match status" value="1"/>
</dbReference>
<evidence type="ECO:0000313" key="7">
    <source>
        <dbReference type="EMBL" id="ADY37284.1"/>
    </source>
</evidence>
<organism evidence="7 8">
    <name type="scientific">Phocaeicola salanitronis (strain DSM 18170 / JCM 13657 / CCUG 60908 / BL78)</name>
    <name type="common">Bacteroides salanitronis</name>
    <dbReference type="NCBI Taxonomy" id="667015"/>
    <lineage>
        <taxon>Bacteria</taxon>
        <taxon>Pseudomonadati</taxon>
        <taxon>Bacteroidota</taxon>
        <taxon>Bacteroidia</taxon>
        <taxon>Bacteroidales</taxon>
        <taxon>Bacteroidaceae</taxon>
        <taxon>Phocaeicola</taxon>
    </lineage>
</organism>
<keyword evidence="2" id="KW-1003">Cell membrane</keyword>
<feature type="transmembrane region" description="Helical" evidence="6">
    <location>
        <begin position="436"/>
        <end position="460"/>
    </location>
</feature>
<dbReference type="STRING" id="667015.Bacsa_2751"/>
<comment type="subcellular location">
    <subcellularLocation>
        <location evidence="1">Cell membrane</location>
        <topology evidence="1">Multi-pass membrane protein</topology>
    </subcellularLocation>
</comment>
<feature type="transmembrane region" description="Helical" evidence="6">
    <location>
        <begin position="156"/>
        <end position="179"/>
    </location>
</feature>
<evidence type="ECO:0000256" key="1">
    <source>
        <dbReference type="ARBA" id="ARBA00004651"/>
    </source>
</evidence>
<dbReference type="eggNOG" id="COG0534">
    <property type="taxonomic scope" value="Bacteria"/>
</dbReference>
<sequence>MASPALRIIKNSGFLYIRIAVVTFLSLYSTRLILEALGTSDFGIYNIAGGMIAMLGFLNGAMASATQRYMSYSEGENNKEKKKVIFNISLIIHFFIALILLILFVIIGWVCFTFILNIPNDRIFAAQIVYCCLIVSTVFSVTSVPYDAVLNAHENMLYYSIVGIIDATLRLVVAVLLFRVSTDKLIVYGLLMALIPLITFSIMRIYCHRHYEECVVSLRKYFDWGKTKEMAAFAGWNFLSKAGNVIVIQGSSIVLNSFGGILINAAHGIANQLAGYLLVFSSNMQKALNPVIVKKEGEHDRHQMLAYSLAGNKFSFILFAFFAIPFCIEMPYVLQLWLKEPPEYAVLFCRLIVIRRLIGQLTSTFVTSIGATGNIKQDSIANAIIMTLALPVACLCYIQGAPIYAMYVVLIFMVCLMGIADLYFMHKQCGLSSITFFKEVLTPCVTISVFTFVTGIIYLYFMPIGILRLSCVMITCFLVCIVSTYALGMSHNEKRVINGIFSKLVSGICNRN</sequence>
<evidence type="ECO:0000256" key="3">
    <source>
        <dbReference type="ARBA" id="ARBA00022692"/>
    </source>
</evidence>
<dbReference type="Proteomes" id="UP000007486">
    <property type="component" value="Chromosome"/>
</dbReference>
<feature type="transmembrane region" description="Helical" evidence="6">
    <location>
        <begin position="466"/>
        <end position="487"/>
    </location>
</feature>
<evidence type="ECO:0000313" key="8">
    <source>
        <dbReference type="Proteomes" id="UP000007486"/>
    </source>
</evidence>
<dbReference type="GO" id="GO:0005886">
    <property type="term" value="C:plasma membrane"/>
    <property type="evidence" value="ECO:0007669"/>
    <property type="project" value="UniProtKB-SubCell"/>
</dbReference>
<feature type="transmembrane region" description="Helical" evidence="6">
    <location>
        <begin position="42"/>
        <end position="63"/>
    </location>
</feature>
<feature type="transmembrane region" description="Helical" evidence="6">
    <location>
        <begin position="314"/>
        <end position="338"/>
    </location>
</feature>
<dbReference type="InterPro" id="IPR050833">
    <property type="entry name" value="Poly_Biosynth_Transport"/>
</dbReference>
<keyword evidence="8" id="KW-1185">Reference proteome</keyword>
<proteinExistence type="predicted"/>
<protein>
    <submittedName>
        <fullName evidence="7">Polysaccharide biosynthesis protein</fullName>
    </submittedName>
</protein>
<evidence type="ECO:0000256" key="2">
    <source>
        <dbReference type="ARBA" id="ARBA00022475"/>
    </source>
</evidence>
<keyword evidence="4 6" id="KW-1133">Transmembrane helix</keyword>
<feature type="transmembrane region" description="Helical" evidence="6">
    <location>
        <begin position="84"/>
        <end position="117"/>
    </location>
</feature>
<dbReference type="KEGG" id="bsa:Bacsa_2751"/>
<accession>F0R0E0</accession>
<feature type="transmembrane region" description="Helical" evidence="6">
    <location>
        <begin position="12"/>
        <end position="30"/>
    </location>
</feature>
<evidence type="ECO:0000256" key="4">
    <source>
        <dbReference type="ARBA" id="ARBA00022989"/>
    </source>
</evidence>
<name>F0R0E0_PHOSB</name>
<keyword evidence="3 6" id="KW-0812">Transmembrane</keyword>
<gene>
    <name evidence="7" type="ordered locus">Bacsa_2751</name>
</gene>
<dbReference type="RefSeq" id="WP_013618657.1">
    <property type="nucleotide sequence ID" value="NC_015164.1"/>
</dbReference>
<dbReference type="PANTHER" id="PTHR30250:SF26">
    <property type="entry name" value="PSMA PROTEIN"/>
    <property type="match status" value="1"/>
</dbReference>
<keyword evidence="5 6" id="KW-0472">Membrane</keyword>
<feature type="transmembrane region" description="Helical" evidence="6">
    <location>
        <begin position="404"/>
        <end position="424"/>
    </location>
</feature>
<reference evidence="7 8" key="1">
    <citation type="journal article" date="2011" name="Stand. Genomic Sci.">
        <title>Complete genome sequence of Bacteroides salanitronis type strain (BL78).</title>
        <authorList>
            <person name="Gronow S."/>
            <person name="Held B."/>
            <person name="Lucas S."/>
            <person name="Lapidus A."/>
            <person name="Del Rio T.G."/>
            <person name="Nolan M."/>
            <person name="Tice H."/>
            <person name="Deshpande S."/>
            <person name="Cheng J.F."/>
            <person name="Pitluck S."/>
            <person name="Liolios K."/>
            <person name="Pagani I."/>
            <person name="Ivanova N."/>
            <person name="Mavromatis K."/>
            <person name="Pati A."/>
            <person name="Tapia R."/>
            <person name="Han C."/>
            <person name="Goodwin L."/>
            <person name="Chen A."/>
            <person name="Palaniappan K."/>
            <person name="Land M."/>
            <person name="Hauser L."/>
            <person name="Chang Y.J."/>
            <person name="Jeffries C.D."/>
            <person name="Brambilla E.M."/>
            <person name="Rohde M."/>
            <person name="Goker M."/>
            <person name="Detter J.C."/>
            <person name="Woyke T."/>
            <person name="Bristow J."/>
            <person name="Markowitz V."/>
            <person name="Hugenholtz P."/>
            <person name="Kyrpides N.C."/>
            <person name="Klenk H.P."/>
            <person name="Eisen J.A."/>
        </authorList>
    </citation>
    <scope>NUCLEOTIDE SEQUENCE [LARGE SCALE GENOMIC DNA]</scope>
    <source>
        <strain evidence="7 8">DSM 18170</strain>
    </source>
</reference>